<gene>
    <name evidence="1" type="ORF">NUZ5A_20045</name>
</gene>
<accession>A0A812F0G7</accession>
<sequence length="125" mass="14233">MFAAKGLEEKRPIKDNSGDEFLKILIEKRADKLDALVQKLAEKNNPRLLSIKKVEGLFKKNIEFNSRSHLLRELKGSMKASVLNTIIAHLVLENKLVVNDDHSLTWIDTEGNEKLNKVFEKAVPL</sequence>
<dbReference type="Proteomes" id="UP000655759">
    <property type="component" value="Unassembled WGS sequence"/>
</dbReference>
<name>A0A812F0G7_9ARCH</name>
<comment type="caution">
    <text evidence="1">The sequence shown here is derived from an EMBL/GenBank/DDBJ whole genome shotgun (WGS) entry which is preliminary data.</text>
</comment>
<proteinExistence type="predicted"/>
<protein>
    <submittedName>
        <fullName evidence="1">Uncharacterized protein</fullName>
    </submittedName>
</protein>
<evidence type="ECO:0000313" key="1">
    <source>
        <dbReference type="EMBL" id="CAE6485720.1"/>
    </source>
</evidence>
<dbReference type="AlphaFoldDB" id="A0A812F0G7"/>
<organism evidence="1 2">
    <name type="scientific">Candidatus Nitrosotenuis uzonensis</name>
    <dbReference type="NCBI Taxonomy" id="1407055"/>
    <lineage>
        <taxon>Archaea</taxon>
        <taxon>Nitrososphaerota</taxon>
        <taxon>Candidatus Nitrosotenuis</taxon>
    </lineage>
</organism>
<reference evidence="1" key="1">
    <citation type="submission" date="2021-02" db="EMBL/GenBank/DDBJ databases">
        <authorList>
            <person name="Han P."/>
        </authorList>
    </citation>
    <scope>NUCLEOTIDE SEQUENCE</scope>
    <source>
        <strain evidence="1">Candidatus Nitrosotenuis uzonensis 5A</strain>
    </source>
</reference>
<dbReference type="EMBL" id="CAJNAQ010000002">
    <property type="protein sequence ID" value="CAE6485720.1"/>
    <property type="molecule type" value="Genomic_DNA"/>
</dbReference>
<evidence type="ECO:0000313" key="2">
    <source>
        <dbReference type="Proteomes" id="UP000655759"/>
    </source>
</evidence>
<dbReference type="RefSeq" id="WP_205097584.1">
    <property type="nucleotide sequence ID" value="NZ_CAJNAQ010000002.1"/>
</dbReference>